<dbReference type="AlphaFoldDB" id="A0A6G4A654"/>
<protein>
    <submittedName>
        <fullName evidence="1">Uncharacterized protein</fullName>
    </submittedName>
</protein>
<name>A0A6G4A654_9BACL</name>
<accession>A0A6G4A654</accession>
<reference evidence="1" key="1">
    <citation type="submission" date="2020-02" db="EMBL/GenBank/DDBJ databases">
        <authorList>
            <person name="Shen X.-R."/>
            <person name="Zhang Y.-X."/>
        </authorList>
    </citation>
    <scope>NUCLEOTIDE SEQUENCE</scope>
    <source>
        <strain evidence="1">SYP-B3998</strain>
    </source>
</reference>
<gene>
    <name evidence="1" type="ORF">GK047_24380</name>
</gene>
<comment type="caution">
    <text evidence="1">The sequence shown here is derived from an EMBL/GenBank/DDBJ whole genome shotgun (WGS) entry which is preliminary data.</text>
</comment>
<dbReference type="RefSeq" id="WP_163952653.1">
    <property type="nucleotide sequence ID" value="NZ_JAAIKC010000013.1"/>
</dbReference>
<dbReference type="EMBL" id="JAAIKC010000013">
    <property type="protein sequence ID" value="NEW09117.1"/>
    <property type="molecule type" value="Genomic_DNA"/>
</dbReference>
<sequence length="72" mass="8234">MLAIQLSPQLSQVVRRMKEMSLNEKETAYAMKGWISSQSLLHVESEAITSAFHLSAKTAKKEPKEPYSQWRP</sequence>
<organism evidence="1">
    <name type="scientific">Paenibacillus sp. SYP-B3998</name>
    <dbReference type="NCBI Taxonomy" id="2678564"/>
    <lineage>
        <taxon>Bacteria</taxon>
        <taxon>Bacillati</taxon>
        <taxon>Bacillota</taxon>
        <taxon>Bacilli</taxon>
        <taxon>Bacillales</taxon>
        <taxon>Paenibacillaceae</taxon>
        <taxon>Paenibacillus</taxon>
    </lineage>
</organism>
<proteinExistence type="predicted"/>
<evidence type="ECO:0000313" key="1">
    <source>
        <dbReference type="EMBL" id="NEW09117.1"/>
    </source>
</evidence>